<dbReference type="eggNOG" id="COG1403">
    <property type="taxonomic scope" value="Bacteria"/>
</dbReference>
<keyword evidence="4" id="KW-1185">Reference proteome</keyword>
<dbReference type="Proteomes" id="UP000013781">
    <property type="component" value="Unassembled WGS sequence"/>
</dbReference>
<dbReference type="Gene3D" id="1.10.30.50">
    <property type="match status" value="1"/>
</dbReference>
<proteinExistence type="predicted"/>
<protein>
    <recommendedName>
        <fullName evidence="5">HNH nuclease domain-containing protein</fullName>
    </recommendedName>
</protein>
<evidence type="ECO:0000313" key="2">
    <source>
        <dbReference type="EMBL" id="EOT66324.1"/>
    </source>
</evidence>
<dbReference type="EMBL" id="ASWB01000003">
    <property type="protein sequence ID" value="EOT66324.1"/>
    <property type="molecule type" value="Genomic_DNA"/>
</dbReference>
<dbReference type="RefSeq" id="WP_010766573.1">
    <property type="nucleotide sequence ID" value="NZ_ASWB01000003.1"/>
</dbReference>
<dbReference type="STRING" id="155617.RV09_GL002382"/>
<dbReference type="Proteomes" id="UP000014157">
    <property type="component" value="Unassembled WGS sequence"/>
</dbReference>
<dbReference type="HOGENOM" id="CLU_1044836_0_0_9"/>
<evidence type="ECO:0000313" key="4">
    <source>
        <dbReference type="Proteomes" id="UP000014157"/>
    </source>
</evidence>
<name>R2QH03_9ENTE</name>
<accession>R2QH03</accession>
<evidence type="ECO:0000313" key="1">
    <source>
        <dbReference type="EMBL" id="EOH95837.1"/>
    </source>
</evidence>
<dbReference type="OrthoDB" id="9779761at2"/>
<dbReference type="AlphaFoldDB" id="R2QH03"/>
<evidence type="ECO:0008006" key="5">
    <source>
        <dbReference type="Google" id="ProtNLM"/>
    </source>
</evidence>
<dbReference type="InterPro" id="IPR003615">
    <property type="entry name" value="HNH_nuc"/>
</dbReference>
<dbReference type="PATRIC" id="fig|1158609.3.peg.3184"/>
<dbReference type="CDD" id="cd00085">
    <property type="entry name" value="HNHc"/>
    <property type="match status" value="1"/>
</dbReference>
<reference evidence="1 3" key="1">
    <citation type="submission" date="2013-02" db="EMBL/GenBank/DDBJ databases">
        <title>The Genome Sequence of Enterococcus moraviensis BAA-383.</title>
        <authorList>
            <consortium name="The Broad Institute Genome Sequencing Platform"/>
            <consortium name="The Broad Institute Genome Sequencing Center for Infectious Disease"/>
            <person name="Earl A.M."/>
            <person name="Gilmore M.S."/>
            <person name="Lebreton F."/>
            <person name="Walker B."/>
            <person name="Young S.K."/>
            <person name="Zeng Q."/>
            <person name="Gargeya S."/>
            <person name="Fitzgerald M."/>
            <person name="Haas B."/>
            <person name="Abouelleil A."/>
            <person name="Alvarado L."/>
            <person name="Arachchi H.M."/>
            <person name="Berlin A.M."/>
            <person name="Chapman S.B."/>
            <person name="Dewar J."/>
            <person name="Goldberg J."/>
            <person name="Griggs A."/>
            <person name="Gujja S."/>
            <person name="Hansen M."/>
            <person name="Howarth C."/>
            <person name="Imamovic A."/>
            <person name="Larimer J."/>
            <person name="McCowan C."/>
            <person name="Murphy C."/>
            <person name="Neiman D."/>
            <person name="Pearson M."/>
            <person name="Priest M."/>
            <person name="Roberts A."/>
            <person name="Saif S."/>
            <person name="Shea T."/>
            <person name="Sisk P."/>
            <person name="Sykes S."/>
            <person name="Wortman J."/>
            <person name="Nusbaum C."/>
            <person name="Birren B."/>
        </authorList>
    </citation>
    <scope>NUCLEOTIDE SEQUENCE [LARGE SCALE GENOMIC DNA]</scope>
    <source>
        <strain evidence="1 3">ATCC BAA-383</strain>
    </source>
</reference>
<sequence length="265" mass="31069">MSYHRFKLPKAYCPKCSRKVELLFPEEKSELPQFYICFKCKSVGQFGVGELTANDFSAFSKERKKEIQEIVEEIPDKYKYKAKGSQLRLEENTDTYTRRWLSLYEYEKAFGEELGFKTIDFRENKRLCKWCNQPLEGRRKSFCSDTCSRNYGKTTFFKRGVSTLPYRIASRDRFYCRITGEDLALTNRFGVRIPASNQQMEIHHLVFVSEGGSDHESNLLTVSKQVHKDYHKGIEYAVEAIDTIKDQQLFLHKNKMYIGDINEGS</sequence>
<reference evidence="2 4" key="2">
    <citation type="submission" date="2013-03" db="EMBL/GenBank/DDBJ databases">
        <title>The Genome Sequence of Enterococcus moraviensis BAA-383 (PacBio/Illumina hybrid assembly).</title>
        <authorList>
            <consortium name="The Broad Institute Genomics Platform"/>
            <consortium name="The Broad Institute Genome Sequencing Center for Infectious Disease"/>
            <person name="Earl A."/>
            <person name="Russ C."/>
            <person name="Gilmore M."/>
            <person name="Surin D."/>
            <person name="Walker B."/>
            <person name="Young S."/>
            <person name="Zeng Q."/>
            <person name="Gargeya S."/>
            <person name="Fitzgerald M."/>
            <person name="Haas B."/>
            <person name="Abouelleil A."/>
            <person name="Allen A.W."/>
            <person name="Alvarado L."/>
            <person name="Arachchi H.M."/>
            <person name="Berlin A.M."/>
            <person name="Chapman S.B."/>
            <person name="Gainer-Dewar J."/>
            <person name="Goldberg J."/>
            <person name="Griggs A."/>
            <person name="Gujja S."/>
            <person name="Hansen M."/>
            <person name="Howarth C."/>
            <person name="Imamovic A."/>
            <person name="Ireland A."/>
            <person name="Larimer J."/>
            <person name="McCowan C."/>
            <person name="Murphy C."/>
            <person name="Pearson M."/>
            <person name="Poon T.W."/>
            <person name="Priest M."/>
            <person name="Roberts A."/>
            <person name="Saif S."/>
            <person name="Shea T."/>
            <person name="Sisk P."/>
            <person name="Sykes S."/>
            <person name="Wortman J."/>
            <person name="Nusbaum C."/>
            <person name="Birren B."/>
        </authorList>
    </citation>
    <scope>NUCLEOTIDE SEQUENCE [LARGE SCALE GENOMIC DNA]</scope>
    <source>
        <strain evidence="2 4">ATCC BAA-383</strain>
    </source>
</reference>
<gene>
    <name evidence="2" type="ORF">I586_02595</name>
    <name evidence="1" type="ORF">UAY_03263</name>
</gene>
<dbReference type="EMBL" id="AJAS01000026">
    <property type="protein sequence ID" value="EOH95837.1"/>
    <property type="molecule type" value="Genomic_DNA"/>
</dbReference>
<organism evidence="1 3">
    <name type="scientific">Enterococcus moraviensis ATCC BAA-383</name>
    <dbReference type="NCBI Taxonomy" id="1158609"/>
    <lineage>
        <taxon>Bacteria</taxon>
        <taxon>Bacillati</taxon>
        <taxon>Bacillota</taxon>
        <taxon>Bacilli</taxon>
        <taxon>Lactobacillales</taxon>
        <taxon>Enterococcaceae</taxon>
        <taxon>Enterococcus</taxon>
    </lineage>
</organism>
<comment type="caution">
    <text evidence="1">The sequence shown here is derived from an EMBL/GenBank/DDBJ whole genome shotgun (WGS) entry which is preliminary data.</text>
</comment>
<evidence type="ECO:0000313" key="3">
    <source>
        <dbReference type="Proteomes" id="UP000013781"/>
    </source>
</evidence>